<feature type="transmembrane region" description="Helical" evidence="7">
    <location>
        <begin position="103"/>
        <end position="123"/>
    </location>
</feature>
<dbReference type="PROSITE" id="PS50928">
    <property type="entry name" value="ABC_TM1"/>
    <property type="match status" value="1"/>
</dbReference>
<dbReference type="PANTHER" id="PTHR30465">
    <property type="entry name" value="INNER MEMBRANE ABC TRANSPORTER"/>
    <property type="match status" value="1"/>
</dbReference>
<feature type="transmembrane region" description="Helical" evidence="7">
    <location>
        <begin position="12"/>
        <end position="32"/>
    </location>
</feature>
<keyword evidence="5 7" id="KW-1133">Transmembrane helix</keyword>
<evidence type="ECO:0000256" key="7">
    <source>
        <dbReference type="RuleBase" id="RU363032"/>
    </source>
</evidence>
<evidence type="ECO:0000313" key="9">
    <source>
        <dbReference type="Proteomes" id="UP000066624"/>
    </source>
</evidence>
<evidence type="ECO:0000256" key="3">
    <source>
        <dbReference type="ARBA" id="ARBA00022475"/>
    </source>
</evidence>
<dbReference type="Proteomes" id="UP000066624">
    <property type="component" value="Chromosome"/>
</dbReference>
<comment type="similarity">
    <text evidence="7">Belongs to the binding-protein-dependent transport system permease family.</text>
</comment>
<dbReference type="Pfam" id="PF00528">
    <property type="entry name" value="BPD_transp_1"/>
    <property type="match status" value="1"/>
</dbReference>
<comment type="subcellular location">
    <subcellularLocation>
        <location evidence="1 7">Cell membrane</location>
        <topology evidence="1 7">Multi-pass membrane protein</topology>
    </subcellularLocation>
</comment>
<accession>A0A0K0XZN1</accession>
<evidence type="ECO:0000256" key="6">
    <source>
        <dbReference type="ARBA" id="ARBA00023136"/>
    </source>
</evidence>
<name>A0A0K0XZN1_9GAMM</name>
<dbReference type="AlphaFoldDB" id="A0A0K0XZN1"/>
<keyword evidence="3" id="KW-1003">Cell membrane</keyword>
<dbReference type="KEGG" id="wma:WM2015_2740"/>
<reference evidence="8 9" key="1">
    <citation type="submission" date="2015-07" db="EMBL/GenBank/DDBJ databases">
        <authorList>
            <person name="Noorani M."/>
        </authorList>
    </citation>
    <scope>NUCLEOTIDE SEQUENCE [LARGE SCALE GENOMIC DNA]</scope>
    <source>
        <strain evidence="8 9">KCTC 42284</strain>
    </source>
</reference>
<proteinExistence type="inferred from homology"/>
<feature type="transmembrane region" description="Helical" evidence="7">
    <location>
        <begin position="284"/>
        <end position="310"/>
    </location>
</feature>
<dbReference type="STRING" id="1579979.WM2015_2740"/>
<feature type="transmembrane region" description="Helical" evidence="7">
    <location>
        <begin position="135"/>
        <end position="159"/>
    </location>
</feature>
<dbReference type="OrthoDB" id="9805855at2"/>
<feature type="transmembrane region" description="Helical" evidence="7">
    <location>
        <begin position="245"/>
        <end position="264"/>
    </location>
</feature>
<dbReference type="RefSeq" id="WP_049726607.1">
    <property type="nucleotide sequence ID" value="NZ_CP012154.1"/>
</dbReference>
<keyword evidence="9" id="KW-1185">Reference proteome</keyword>
<sequence>MNRRQLGAWARSLLSAVPLLLGATLLAFYLIAQFGPDTRFAQVGRGADAAGLEALARQLDEHRPWLLRYVDTLAGWFRLDFGHAAISGEPVAALLARTLPVSLLALMPGFVLGQLLALGLALAGAWRIGRWPDRLVGALSATSMSLSLIVVLIALQSLFGVWLDWLPVRGWSAAGPVDYLRHVTLPTLVIVVTSLGYQLRFFRTLFVEALSDPPVRTARAYGLPPRRILLGYVLRTALLPISTRILYALPVLLLGGSLVLENHFGIPGVGQVAYEALLAGDEQVLMALVGGGSVLLILLHALSGGLLRALDPRLARPSR</sequence>
<keyword evidence="2 7" id="KW-0813">Transport</keyword>
<dbReference type="InterPro" id="IPR035906">
    <property type="entry name" value="MetI-like_sf"/>
</dbReference>
<dbReference type="GO" id="GO:0005886">
    <property type="term" value="C:plasma membrane"/>
    <property type="evidence" value="ECO:0007669"/>
    <property type="project" value="UniProtKB-SubCell"/>
</dbReference>
<dbReference type="InterPro" id="IPR000515">
    <property type="entry name" value="MetI-like"/>
</dbReference>
<dbReference type="EMBL" id="CP012154">
    <property type="protein sequence ID" value="AKS43097.1"/>
    <property type="molecule type" value="Genomic_DNA"/>
</dbReference>
<dbReference type="GO" id="GO:0055085">
    <property type="term" value="P:transmembrane transport"/>
    <property type="evidence" value="ECO:0007669"/>
    <property type="project" value="InterPro"/>
</dbReference>
<keyword evidence="6 7" id="KW-0472">Membrane</keyword>
<gene>
    <name evidence="8" type="ORF">WM2015_2740</name>
</gene>
<protein>
    <submittedName>
        <fullName evidence="8">Peptide/nickel transporter permease protein</fullName>
    </submittedName>
</protein>
<evidence type="ECO:0000256" key="1">
    <source>
        <dbReference type="ARBA" id="ARBA00004651"/>
    </source>
</evidence>
<evidence type="ECO:0000313" key="8">
    <source>
        <dbReference type="EMBL" id="AKS43097.1"/>
    </source>
</evidence>
<organism evidence="8 9">
    <name type="scientific">Wenzhouxiangella marina</name>
    <dbReference type="NCBI Taxonomy" id="1579979"/>
    <lineage>
        <taxon>Bacteria</taxon>
        <taxon>Pseudomonadati</taxon>
        <taxon>Pseudomonadota</taxon>
        <taxon>Gammaproteobacteria</taxon>
        <taxon>Chromatiales</taxon>
        <taxon>Wenzhouxiangellaceae</taxon>
        <taxon>Wenzhouxiangella</taxon>
    </lineage>
</organism>
<evidence type="ECO:0000256" key="5">
    <source>
        <dbReference type="ARBA" id="ARBA00022989"/>
    </source>
</evidence>
<dbReference type="SUPFAM" id="SSF161098">
    <property type="entry name" value="MetI-like"/>
    <property type="match status" value="1"/>
</dbReference>
<evidence type="ECO:0000256" key="4">
    <source>
        <dbReference type="ARBA" id="ARBA00022692"/>
    </source>
</evidence>
<keyword evidence="4 7" id="KW-0812">Transmembrane</keyword>
<feature type="transmembrane region" description="Helical" evidence="7">
    <location>
        <begin position="179"/>
        <end position="197"/>
    </location>
</feature>
<evidence type="ECO:0000256" key="2">
    <source>
        <dbReference type="ARBA" id="ARBA00022448"/>
    </source>
</evidence>
<dbReference type="PANTHER" id="PTHR30465:SF0">
    <property type="entry name" value="OLIGOPEPTIDE TRANSPORT SYSTEM PERMEASE PROTEIN APPB"/>
    <property type="match status" value="1"/>
</dbReference>